<evidence type="ECO:0000256" key="1">
    <source>
        <dbReference type="ARBA" id="ARBA00009995"/>
    </source>
</evidence>
<dbReference type="AlphaFoldDB" id="A0A921QQN9"/>
<evidence type="ECO:0000313" key="4">
    <source>
        <dbReference type="Proteomes" id="UP000807115"/>
    </source>
</evidence>
<evidence type="ECO:0000256" key="2">
    <source>
        <dbReference type="ARBA" id="ARBA00022679"/>
    </source>
</evidence>
<dbReference type="EMBL" id="CM027685">
    <property type="protein sequence ID" value="KAG0526051.1"/>
    <property type="molecule type" value="Genomic_DNA"/>
</dbReference>
<proteinExistence type="inferred from homology"/>
<name>A0A921QQN9_SORBI</name>
<accession>A0A921QQN9</accession>
<keyword evidence="2" id="KW-0808">Transferase</keyword>
<gene>
    <name evidence="3" type="ORF">BDA96_06G111900</name>
</gene>
<dbReference type="InterPro" id="IPR002213">
    <property type="entry name" value="UDP_glucos_trans"/>
</dbReference>
<dbReference type="PANTHER" id="PTHR11926:SF774">
    <property type="entry name" value="UDP-GLYCOSYLTRANSFERASE 85A1-RELATED"/>
    <property type="match status" value="1"/>
</dbReference>
<dbReference type="Pfam" id="PF00201">
    <property type="entry name" value="UDPGT"/>
    <property type="match status" value="1"/>
</dbReference>
<dbReference type="GO" id="GO:0008194">
    <property type="term" value="F:UDP-glycosyltransferase activity"/>
    <property type="evidence" value="ECO:0007669"/>
    <property type="project" value="InterPro"/>
</dbReference>
<protein>
    <submittedName>
        <fullName evidence="3">Uncharacterized protein</fullName>
    </submittedName>
</protein>
<reference evidence="3" key="2">
    <citation type="submission" date="2020-10" db="EMBL/GenBank/DDBJ databases">
        <authorList>
            <person name="Cooper E.A."/>
            <person name="Brenton Z.W."/>
            <person name="Flinn B.S."/>
            <person name="Jenkins J."/>
            <person name="Shu S."/>
            <person name="Flowers D."/>
            <person name="Luo F."/>
            <person name="Wang Y."/>
            <person name="Xia P."/>
            <person name="Barry K."/>
            <person name="Daum C."/>
            <person name="Lipzen A."/>
            <person name="Yoshinaga Y."/>
            <person name="Schmutz J."/>
            <person name="Saski C."/>
            <person name="Vermerris W."/>
            <person name="Kresovich S."/>
        </authorList>
    </citation>
    <scope>NUCLEOTIDE SEQUENCE</scope>
</reference>
<dbReference type="SUPFAM" id="SSF53756">
    <property type="entry name" value="UDP-Glycosyltransferase/glycogen phosphorylase"/>
    <property type="match status" value="1"/>
</dbReference>
<comment type="caution">
    <text evidence="3">The sequence shown here is derived from an EMBL/GenBank/DDBJ whole genome shotgun (WGS) entry which is preliminary data.</text>
</comment>
<evidence type="ECO:0000313" key="3">
    <source>
        <dbReference type="EMBL" id="KAG0526051.1"/>
    </source>
</evidence>
<sequence length="97" mass="10817">MWIIWPDLISGVLPPPEFQEANKGCGLRANWCPQDAVLHHETVSVSLLTHSGWNSTLESLCAGVLMLCWWPFFAEQQTDRLPPDGHSYANLEKLASG</sequence>
<dbReference type="Gene3D" id="3.40.50.2000">
    <property type="entry name" value="Glycogen Phosphorylase B"/>
    <property type="match status" value="1"/>
</dbReference>
<dbReference type="PANTHER" id="PTHR11926">
    <property type="entry name" value="GLUCOSYL/GLUCURONOSYL TRANSFERASES"/>
    <property type="match status" value="1"/>
</dbReference>
<dbReference type="Proteomes" id="UP000807115">
    <property type="component" value="Chromosome 6"/>
</dbReference>
<organism evidence="3 4">
    <name type="scientific">Sorghum bicolor</name>
    <name type="common">Sorghum</name>
    <name type="synonym">Sorghum vulgare</name>
    <dbReference type="NCBI Taxonomy" id="4558"/>
    <lineage>
        <taxon>Eukaryota</taxon>
        <taxon>Viridiplantae</taxon>
        <taxon>Streptophyta</taxon>
        <taxon>Embryophyta</taxon>
        <taxon>Tracheophyta</taxon>
        <taxon>Spermatophyta</taxon>
        <taxon>Magnoliopsida</taxon>
        <taxon>Liliopsida</taxon>
        <taxon>Poales</taxon>
        <taxon>Poaceae</taxon>
        <taxon>PACMAD clade</taxon>
        <taxon>Panicoideae</taxon>
        <taxon>Andropogonodae</taxon>
        <taxon>Andropogoneae</taxon>
        <taxon>Sorghinae</taxon>
        <taxon>Sorghum</taxon>
    </lineage>
</organism>
<reference evidence="3" key="1">
    <citation type="journal article" date="2019" name="BMC Genomics">
        <title>A new reference genome for Sorghum bicolor reveals high levels of sequence similarity between sweet and grain genotypes: implications for the genetics of sugar metabolism.</title>
        <authorList>
            <person name="Cooper E.A."/>
            <person name="Brenton Z.W."/>
            <person name="Flinn B.S."/>
            <person name="Jenkins J."/>
            <person name="Shu S."/>
            <person name="Flowers D."/>
            <person name="Luo F."/>
            <person name="Wang Y."/>
            <person name="Xia P."/>
            <person name="Barry K."/>
            <person name="Daum C."/>
            <person name="Lipzen A."/>
            <person name="Yoshinaga Y."/>
            <person name="Schmutz J."/>
            <person name="Saski C."/>
            <person name="Vermerris W."/>
            <person name="Kresovich S."/>
        </authorList>
    </citation>
    <scope>NUCLEOTIDE SEQUENCE</scope>
</reference>
<comment type="similarity">
    <text evidence="1">Belongs to the UDP-glycosyltransferase family.</text>
</comment>